<feature type="domain" description="SnoaL-like" evidence="2">
    <location>
        <begin position="67"/>
        <end position="158"/>
    </location>
</feature>
<dbReference type="SUPFAM" id="SSF54427">
    <property type="entry name" value="NTF2-like"/>
    <property type="match status" value="2"/>
</dbReference>
<organism evidence="3 4">
    <name type="scientific">Streptomyces brasiliscabiei</name>
    <dbReference type="NCBI Taxonomy" id="2736302"/>
    <lineage>
        <taxon>Bacteria</taxon>
        <taxon>Bacillati</taxon>
        <taxon>Actinomycetota</taxon>
        <taxon>Actinomycetes</taxon>
        <taxon>Kitasatosporales</taxon>
        <taxon>Streptomycetaceae</taxon>
        <taxon>Streptomyces</taxon>
    </lineage>
</organism>
<dbReference type="PANTHER" id="PTHR38436:SF1">
    <property type="entry name" value="ESTER CYCLASE"/>
    <property type="match status" value="1"/>
</dbReference>
<feature type="signal peptide" evidence="1">
    <location>
        <begin position="1"/>
        <end position="25"/>
    </location>
</feature>
<protein>
    <submittedName>
        <fullName evidence="3">Nuclear transport factor 2 family protein</fullName>
    </submittedName>
</protein>
<feature type="domain" description="SnoaL-like" evidence="2">
    <location>
        <begin position="202"/>
        <end position="296"/>
    </location>
</feature>
<evidence type="ECO:0000256" key="1">
    <source>
        <dbReference type="SAM" id="SignalP"/>
    </source>
</evidence>
<dbReference type="EMBL" id="JBBAYM010000001">
    <property type="protein sequence ID" value="MEI5607821.1"/>
    <property type="molecule type" value="Genomic_DNA"/>
</dbReference>
<dbReference type="InterPro" id="IPR037401">
    <property type="entry name" value="SnoaL-like"/>
</dbReference>
<gene>
    <name evidence="3" type="ORF">WB403_01450</name>
</gene>
<comment type="caution">
    <text evidence="3">The sequence shown here is derived from an EMBL/GenBank/DDBJ whole genome shotgun (WGS) entry which is preliminary data.</text>
</comment>
<evidence type="ECO:0000313" key="4">
    <source>
        <dbReference type="Proteomes" id="UP001365781"/>
    </source>
</evidence>
<feature type="chain" id="PRO_5047496190" evidence="1">
    <location>
        <begin position="26"/>
        <end position="314"/>
    </location>
</feature>
<keyword evidence="1" id="KW-0732">Signal</keyword>
<accession>A0ABU8G3Q5</accession>
<dbReference type="RefSeq" id="WP_336535497.1">
    <property type="nucleotide sequence ID" value="NZ_JBBAYL010000002.1"/>
</dbReference>
<reference evidence="3 4" key="1">
    <citation type="submission" date="2024-03" db="EMBL/GenBank/DDBJ databases">
        <title>First Report of Pectobacterium brasiliscabiei causing potato scab in china.</title>
        <authorList>
            <person name="Handique U."/>
        </authorList>
    </citation>
    <scope>NUCLEOTIDE SEQUENCE [LARGE SCALE GENOMIC DNA]</scope>
    <source>
        <strain evidence="3 4">ZRIMU1503</strain>
    </source>
</reference>
<evidence type="ECO:0000313" key="3">
    <source>
        <dbReference type="EMBL" id="MEI5607821.1"/>
    </source>
</evidence>
<dbReference type="InterPro" id="IPR009959">
    <property type="entry name" value="Cyclase_SnoaL-like"/>
</dbReference>
<dbReference type="Gene3D" id="3.10.450.50">
    <property type="match status" value="2"/>
</dbReference>
<evidence type="ECO:0000259" key="2">
    <source>
        <dbReference type="Pfam" id="PF12680"/>
    </source>
</evidence>
<dbReference type="Proteomes" id="UP001365781">
    <property type="component" value="Unassembled WGS sequence"/>
</dbReference>
<keyword evidence="4" id="KW-1185">Reference proteome</keyword>
<sequence>MRSATPLRRKTVVALLTAVTVGAGAGFSPAASASAPESVSAVTNFGYKDSYGQERNKSVSVHVLKRLFEDGDLSVVDRYIRPDYIQHNPNAADGTEPLKEFARTVLPQFPDLKYDVKRVMAQGDMVLVHSNVVFTPGTRGQAVIDMYRFDKQGMIVEHWDTLQDVPATSVNGNDMFGTVSSPRTNNPGPSLLTASSQRIATGYFDRLMADKDPGAVEYLAPEYHQHNPTIPSGSAGLREQFASFFEQFPDLIVERRSVVTEGDLVAIHAHYRLNASDRGASVFDIFRVRNGKIVEHWDVSQEVPETSANDNTMF</sequence>
<dbReference type="PANTHER" id="PTHR38436">
    <property type="entry name" value="POLYKETIDE CYCLASE SNOAL-LIKE DOMAIN"/>
    <property type="match status" value="1"/>
</dbReference>
<dbReference type="InterPro" id="IPR032710">
    <property type="entry name" value="NTF2-like_dom_sf"/>
</dbReference>
<proteinExistence type="predicted"/>
<name>A0ABU8G3Q5_9ACTN</name>
<dbReference type="Pfam" id="PF12680">
    <property type="entry name" value="SnoaL_2"/>
    <property type="match status" value="2"/>
</dbReference>